<dbReference type="RefSeq" id="WP_084594634.1">
    <property type="nucleotide sequence ID" value="NZ_CP136958.1"/>
</dbReference>
<dbReference type="Proteomes" id="UP000234560">
    <property type="component" value="Chromosome"/>
</dbReference>
<reference evidence="1" key="1">
    <citation type="submission" date="2017-12" db="EMBL/GenBank/DDBJ databases">
        <authorList>
            <person name="Thomas-White K."/>
            <person name="Wolfe A.J."/>
        </authorList>
    </citation>
    <scope>NUCLEOTIDE SEQUENCE</scope>
    <source>
        <strain evidence="1">UMB0763</strain>
    </source>
</reference>
<proteinExistence type="predicted"/>
<dbReference type="EMBL" id="CP136958">
    <property type="protein sequence ID" value="WOT03347.1"/>
    <property type="molecule type" value="Genomic_DNA"/>
</dbReference>
<dbReference type="KEGG" id="cpyr:CYJ47_06235"/>
<evidence type="ECO:0008006" key="3">
    <source>
        <dbReference type="Google" id="ProtNLM"/>
    </source>
</evidence>
<reference evidence="1" key="2">
    <citation type="submission" date="2023-10" db="EMBL/GenBank/DDBJ databases">
        <authorList>
            <person name="Choi B."/>
        </authorList>
    </citation>
    <scope>NUCLEOTIDE SEQUENCE</scope>
    <source>
        <strain evidence="1">UMB0763</strain>
    </source>
</reference>
<protein>
    <recommendedName>
        <fullName evidence="3">FCS-type domain-containing protein</fullName>
    </recommendedName>
</protein>
<evidence type="ECO:0000313" key="1">
    <source>
        <dbReference type="EMBL" id="WOT03347.1"/>
    </source>
</evidence>
<dbReference type="AlphaFoldDB" id="A0AAF0YTV7"/>
<accession>A0AAF0YTV7</accession>
<evidence type="ECO:0000313" key="2">
    <source>
        <dbReference type="Proteomes" id="UP000234560"/>
    </source>
</evidence>
<organism evidence="1 2">
    <name type="scientific">Corynebacterium pyruviciproducens</name>
    <dbReference type="NCBI Taxonomy" id="598660"/>
    <lineage>
        <taxon>Bacteria</taxon>
        <taxon>Bacillati</taxon>
        <taxon>Actinomycetota</taxon>
        <taxon>Actinomycetes</taxon>
        <taxon>Mycobacteriales</taxon>
        <taxon>Corynebacteriaceae</taxon>
        <taxon>Corynebacterium</taxon>
    </lineage>
</organism>
<sequence>MEPPTKRRKQPTCAWCGKPLATGTRGRRRKYCSQACRQRAYEQRNNLANTNIPADAVMITPEQVEGLKDQLFEVRCAAEDIREAIADGASTDELAPLIDELVTLTREAERLR</sequence>
<name>A0AAF0YTV7_9CORY</name>
<gene>
    <name evidence="1" type="ORF">CYJ47_06235</name>
</gene>